<proteinExistence type="predicted"/>
<evidence type="ECO:0000313" key="1">
    <source>
        <dbReference type="EMBL" id="RHW69090.1"/>
    </source>
</evidence>
<name>A0A3L6L3J1_9TRYP</name>
<gene>
    <name evidence="1" type="ORF">DPX39_100109000</name>
</gene>
<dbReference type="AlphaFoldDB" id="A0A3L6L3J1"/>
<reference evidence="1" key="1">
    <citation type="submission" date="2018-09" db="EMBL/GenBank/DDBJ databases">
        <title>whole genome sequence of T. equiperdum IVM-t1 strain.</title>
        <authorList>
            <person name="Suganuma K."/>
        </authorList>
    </citation>
    <scope>NUCLEOTIDE SEQUENCE [LARGE SCALE GENOMIC DNA]</scope>
    <source>
        <strain evidence="1">IVM-t1</strain>
    </source>
</reference>
<sequence>MGAADSPDLLRVLVVGHTGVGKTLFLQRLHRSTVERREGPLRARGHTVGFNVEVISTHRENKFGSSTHVSDNERHIAFVEVGGNRNFGRSGHFPLSLMTFHGVIFVYDHHNIESATDLMYWYEYLKGYGAVGSGGTARVMLVETTHIPLTDDPSSAARVLPDELLGSYLQESIKKAPTFREKMCHTVRSLFRRCASVSRLSVTDFQPQYLRFLPRVAVFLHQLMSIVENLLLFIMAVTLFGPGQKSVSFCPPSVSAALRTIEDDASGTRTLKQCPLYDQGLFEATALEEVLSFLDSLRSA</sequence>
<comment type="caution">
    <text evidence="1">The sequence shown here is derived from an EMBL/GenBank/DDBJ whole genome shotgun (WGS) entry which is preliminary data.</text>
</comment>
<dbReference type="SUPFAM" id="SSF52540">
    <property type="entry name" value="P-loop containing nucleoside triphosphate hydrolases"/>
    <property type="match status" value="1"/>
</dbReference>
<dbReference type="InterPro" id="IPR027417">
    <property type="entry name" value="P-loop_NTPase"/>
</dbReference>
<dbReference type="Gene3D" id="3.40.50.300">
    <property type="entry name" value="P-loop containing nucleotide triphosphate hydrolases"/>
    <property type="match status" value="1"/>
</dbReference>
<dbReference type="EMBL" id="QSBY01000010">
    <property type="protein sequence ID" value="RHW69090.1"/>
    <property type="molecule type" value="Genomic_DNA"/>
</dbReference>
<accession>A0A3L6L3J1</accession>
<protein>
    <submittedName>
        <fullName evidence="1">Miro-like protein</fullName>
    </submittedName>
</protein>
<organism evidence="1">
    <name type="scientific">Trypanosoma brucei equiperdum</name>
    <dbReference type="NCBI Taxonomy" id="630700"/>
    <lineage>
        <taxon>Eukaryota</taxon>
        <taxon>Discoba</taxon>
        <taxon>Euglenozoa</taxon>
        <taxon>Kinetoplastea</taxon>
        <taxon>Metakinetoplastina</taxon>
        <taxon>Trypanosomatida</taxon>
        <taxon>Trypanosomatidae</taxon>
        <taxon>Trypanosoma</taxon>
    </lineage>
</organism>
<dbReference type="Proteomes" id="UP000266743">
    <property type="component" value="Chromosome 10"/>
</dbReference>